<dbReference type="Gene3D" id="2.30.110.10">
    <property type="entry name" value="Electron Transport, Fmn-binding Protein, Chain A"/>
    <property type="match status" value="1"/>
</dbReference>
<sequence>MDDIRYVYTVGLDDDEVAERLANASSGILSLADDGRAYGVPVHVAYDAEGGRLLFRLTDDGDSEKFDFVEATTEATFVCYEDAGKDSWSIMARGSVRTLPDDEVPDDATINELFGGVRIFDEEIDDLQVHLVELDFDELTGRETAR</sequence>
<evidence type="ECO:0000313" key="2">
    <source>
        <dbReference type="EMBL" id="UVE49117.1"/>
    </source>
</evidence>
<dbReference type="RefSeq" id="WP_074791858.1">
    <property type="nucleotide sequence ID" value="NZ_CP078063.1"/>
</dbReference>
<dbReference type="GeneID" id="74529086"/>
<evidence type="ECO:0000313" key="4">
    <source>
        <dbReference type="Proteomes" id="UP001058330"/>
    </source>
</evidence>
<gene>
    <name evidence="2" type="ORF">KU306_09260</name>
    <name evidence="1" type="ORF">SAMN04488691_101565</name>
</gene>
<dbReference type="Proteomes" id="UP001058330">
    <property type="component" value="Chromosome"/>
</dbReference>
<proteinExistence type="predicted"/>
<dbReference type="InterPro" id="IPR024747">
    <property type="entry name" value="Pyridox_Oxase-rel"/>
</dbReference>
<dbReference type="Pfam" id="PF12900">
    <property type="entry name" value="Pyridox_ox_2"/>
    <property type="match status" value="1"/>
</dbReference>
<dbReference type="EMBL" id="CP078063">
    <property type="protein sequence ID" value="UVE49117.1"/>
    <property type="molecule type" value="Genomic_DNA"/>
</dbReference>
<reference evidence="1 3" key="1">
    <citation type="submission" date="2016-10" db="EMBL/GenBank/DDBJ databases">
        <authorList>
            <person name="de Groot N.N."/>
        </authorList>
    </citation>
    <scope>NUCLEOTIDE SEQUENCE [LARGE SCALE GENOMIC DNA]</scope>
    <source>
        <strain evidence="1 3">CDM_5</strain>
    </source>
</reference>
<dbReference type="EMBL" id="FOAD01000001">
    <property type="protein sequence ID" value="SEK48690.1"/>
    <property type="molecule type" value="Genomic_DNA"/>
</dbReference>
<name>A0A1H7HIC7_HALLR</name>
<evidence type="ECO:0000313" key="1">
    <source>
        <dbReference type="EMBL" id="SEK48690.1"/>
    </source>
</evidence>
<accession>A0A1H7HIC7</accession>
<dbReference type="InterPro" id="IPR012349">
    <property type="entry name" value="Split_barrel_FMN-bd"/>
</dbReference>
<protein>
    <submittedName>
        <fullName evidence="2">Pyridoxamine 5'-phosphate oxidase family protein</fullName>
    </submittedName>
</protein>
<keyword evidence="4" id="KW-1185">Reference proteome</keyword>
<dbReference type="SUPFAM" id="SSF50475">
    <property type="entry name" value="FMN-binding split barrel"/>
    <property type="match status" value="1"/>
</dbReference>
<evidence type="ECO:0000313" key="3">
    <source>
        <dbReference type="Proteomes" id="UP000183894"/>
    </source>
</evidence>
<dbReference type="AlphaFoldDB" id="A0A1H7HIC7"/>
<dbReference type="OrthoDB" id="288110at2157"/>
<organism evidence="1 3">
    <name type="scientific">Haloferax larsenii</name>
    <dbReference type="NCBI Taxonomy" id="302484"/>
    <lineage>
        <taxon>Archaea</taxon>
        <taxon>Methanobacteriati</taxon>
        <taxon>Methanobacteriota</taxon>
        <taxon>Stenosarchaea group</taxon>
        <taxon>Halobacteria</taxon>
        <taxon>Halobacteriales</taxon>
        <taxon>Haloferacaceae</taxon>
        <taxon>Haloferax</taxon>
    </lineage>
</organism>
<dbReference type="Proteomes" id="UP000183894">
    <property type="component" value="Unassembled WGS sequence"/>
</dbReference>
<reference evidence="2" key="2">
    <citation type="submission" date="2021-07" db="EMBL/GenBank/DDBJ databases">
        <title>Studies on halocins as antimicrobial molecules from haloarchaea.</title>
        <authorList>
            <person name="Kumar S."/>
            <person name="Khare S.K."/>
        </authorList>
    </citation>
    <scope>NUCLEOTIDE SEQUENCE</scope>
    <source>
        <strain evidence="2">NCIM 5678</strain>
    </source>
</reference>